<dbReference type="InterPro" id="IPR006145">
    <property type="entry name" value="PsdUridine_synth_RsuA/RluA"/>
</dbReference>
<dbReference type="GO" id="GO:0009982">
    <property type="term" value="F:pseudouridine synthase activity"/>
    <property type="evidence" value="ECO:0007669"/>
    <property type="project" value="InterPro"/>
</dbReference>
<dbReference type="InterPro" id="IPR006224">
    <property type="entry name" value="PsdUridine_synth_RluA-like_CS"/>
</dbReference>
<evidence type="ECO:0000259" key="3">
    <source>
        <dbReference type="Pfam" id="PF00849"/>
    </source>
</evidence>
<dbReference type="InterPro" id="IPR050188">
    <property type="entry name" value="RluA_PseudoU_synthase"/>
</dbReference>
<sequence>MEKNTTRFKRENKPDFGREKITLLYEDEYIAVIYKPDGMLSVPYPGSRNRTAIDTLEQLMRKKGTFSKNHRPFVVHRLDRDTSGVMMFALTEKAQKKIMDNWQTIVTERLYRAVAENPRNPEDALSDSGLIDDEIAYNAHNIGFVPKKGARPADTPFTRKALLHKRTFSGREERSVYERNLTVKNGQPQFKTISARTHYKIIARGKTHTLFELSLDTGRKNQIRAHLSSKGYPLAGDDNYRAKTNPFARLALHARTLEFTHPFTGEHKVFEIPEPEEWLTFVQNNTRPQEQYHPRKKQRTVK</sequence>
<name>A0A1T4JPS5_TREPO</name>
<dbReference type="PANTHER" id="PTHR21600">
    <property type="entry name" value="MITOCHONDRIAL RNA PSEUDOURIDINE SYNTHASE"/>
    <property type="match status" value="1"/>
</dbReference>
<evidence type="ECO:0000313" key="5">
    <source>
        <dbReference type="Proteomes" id="UP000190423"/>
    </source>
</evidence>
<dbReference type="Proteomes" id="UP000190423">
    <property type="component" value="Unassembled WGS sequence"/>
</dbReference>
<dbReference type="AlphaFoldDB" id="A0A1T4JPS5"/>
<comment type="similarity">
    <text evidence="1">Belongs to the pseudouridine synthase RluA family.</text>
</comment>
<dbReference type="STRING" id="261392.SAMN02745149_00703"/>
<proteinExistence type="inferred from homology"/>
<evidence type="ECO:0000256" key="1">
    <source>
        <dbReference type="ARBA" id="ARBA00010876"/>
    </source>
</evidence>
<dbReference type="CDD" id="cd02869">
    <property type="entry name" value="PseudoU_synth_RluA_like"/>
    <property type="match status" value="1"/>
</dbReference>
<keyword evidence="5" id="KW-1185">Reference proteome</keyword>
<dbReference type="GeneID" id="78316016"/>
<dbReference type="SUPFAM" id="SSF55120">
    <property type="entry name" value="Pseudouridine synthase"/>
    <property type="match status" value="1"/>
</dbReference>
<dbReference type="OrthoDB" id="305739at2"/>
<dbReference type="InterPro" id="IPR020103">
    <property type="entry name" value="PsdUridine_synth_cat_dom_sf"/>
</dbReference>
<dbReference type="GO" id="GO:0140098">
    <property type="term" value="F:catalytic activity, acting on RNA"/>
    <property type="evidence" value="ECO:0007669"/>
    <property type="project" value="UniProtKB-ARBA"/>
</dbReference>
<dbReference type="EMBL" id="FUWG01000004">
    <property type="protein sequence ID" value="SJZ32242.1"/>
    <property type="molecule type" value="Genomic_DNA"/>
</dbReference>
<gene>
    <name evidence="4" type="ORF">SAMN02745149_00703</name>
</gene>
<evidence type="ECO:0000313" key="4">
    <source>
        <dbReference type="EMBL" id="SJZ32242.1"/>
    </source>
</evidence>
<organism evidence="4 5">
    <name type="scientific">Treponema porcinum</name>
    <dbReference type="NCBI Taxonomy" id="261392"/>
    <lineage>
        <taxon>Bacteria</taxon>
        <taxon>Pseudomonadati</taxon>
        <taxon>Spirochaetota</taxon>
        <taxon>Spirochaetia</taxon>
        <taxon>Spirochaetales</taxon>
        <taxon>Treponemataceae</taxon>
        <taxon>Treponema</taxon>
    </lineage>
</organism>
<feature type="domain" description="Pseudouridine synthase RsuA/RluA-like" evidence="3">
    <location>
        <begin position="30"/>
        <end position="229"/>
    </location>
</feature>
<dbReference type="RefSeq" id="WP_078932625.1">
    <property type="nucleotide sequence ID" value="NZ_FUWG01000004.1"/>
</dbReference>
<reference evidence="4 5" key="1">
    <citation type="submission" date="2017-02" db="EMBL/GenBank/DDBJ databases">
        <authorList>
            <person name="Peterson S.W."/>
        </authorList>
    </citation>
    <scope>NUCLEOTIDE SEQUENCE [LARGE SCALE GENOMIC DNA]</scope>
    <source>
        <strain evidence="4 5">ATCC BAA-908</strain>
    </source>
</reference>
<accession>A0A1T4JPS5</accession>
<dbReference type="Pfam" id="PF00849">
    <property type="entry name" value="PseudoU_synth_2"/>
    <property type="match status" value="1"/>
</dbReference>
<protein>
    <submittedName>
        <fullName evidence="4">23S rRNA pseudouridine1911/1915/1917 synthase</fullName>
    </submittedName>
</protein>
<dbReference type="GO" id="GO:0000455">
    <property type="term" value="P:enzyme-directed rRNA pseudouridine synthesis"/>
    <property type="evidence" value="ECO:0007669"/>
    <property type="project" value="TreeGrafter"/>
</dbReference>
<dbReference type="Gene3D" id="3.30.2350.10">
    <property type="entry name" value="Pseudouridine synthase"/>
    <property type="match status" value="1"/>
</dbReference>
<dbReference type="GO" id="GO:0003723">
    <property type="term" value="F:RNA binding"/>
    <property type="evidence" value="ECO:0007669"/>
    <property type="project" value="InterPro"/>
</dbReference>
<dbReference type="PROSITE" id="PS01129">
    <property type="entry name" value="PSI_RLU"/>
    <property type="match status" value="1"/>
</dbReference>
<dbReference type="PANTHER" id="PTHR21600:SF44">
    <property type="entry name" value="RIBOSOMAL LARGE SUBUNIT PSEUDOURIDINE SYNTHASE D"/>
    <property type="match status" value="1"/>
</dbReference>
<evidence type="ECO:0000256" key="2">
    <source>
        <dbReference type="ARBA" id="ARBA00023235"/>
    </source>
</evidence>
<keyword evidence="2" id="KW-0413">Isomerase</keyword>